<evidence type="ECO:0000259" key="2">
    <source>
        <dbReference type="Pfam" id="PF13400"/>
    </source>
</evidence>
<evidence type="ECO:0000313" key="3">
    <source>
        <dbReference type="EMBL" id="SMP74527.1"/>
    </source>
</evidence>
<name>A0ABY1QLT1_9SPHN</name>
<dbReference type="SUPFAM" id="SSF53300">
    <property type="entry name" value="vWA-like"/>
    <property type="match status" value="1"/>
</dbReference>
<accession>A0ABY1QLT1</accession>
<keyword evidence="4" id="KW-1185">Reference proteome</keyword>
<reference evidence="3 4" key="1">
    <citation type="submission" date="2017-05" db="EMBL/GenBank/DDBJ databases">
        <authorList>
            <person name="Varghese N."/>
            <person name="Submissions S."/>
        </authorList>
    </citation>
    <scope>NUCLEOTIDE SEQUENCE [LARGE SCALE GENOMIC DNA]</scope>
    <source>
        <strain evidence="3 4">SM16</strain>
    </source>
</reference>
<gene>
    <name evidence="3" type="ORF">SAMN06296065_10795</name>
</gene>
<keyword evidence="1" id="KW-0812">Transmembrane</keyword>
<proteinExistence type="predicted"/>
<dbReference type="Gene3D" id="3.40.50.410">
    <property type="entry name" value="von Willebrand factor, type A domain"/>
    <property type="match status" value="2"/>
</dbReference>
<dbReference type="EMBL" id="FXUI01000007">
    <property type="protein sequence ID" value="SMP74527.1"/>
    <property type="molecule type" value="Genomic_DNA"/>
</dbReference>
<evidence type="ECO:0000313" key="4">
    <source>
        <dbReference type="Proteomes" id="UP001157910"/>
    </source>
</evidence>
<protein>
    <submittedName>
        <fullName evidence="3">Flp pilus assembly protein TadG</fullName>
    </submittedName>
</protein>
<evidence type="ECO:0000256" key="1">
    <source>
        <dbReference type="SAM" id="Phobius"/>
    </source>
</evidence>
<feature type="transmembrane region" description="Helical" evidence="1">
    <location>
        <begin position="21"/>
        <end position="40"/>
    </location>
</feature>
<sequence>MTMRKAFDFAAKLFRDTSGNVLPIAAVGMLVAVAIVGSAIDISRSYLVRSQMQAACDAGALAGRRTVTTEGFDKASKDAALAYFATNVRSANLKLGTVVPDFSSPDNGQTVVGTATTVLDTLVMRVFGRNTFDIRVTCSSSMGVGNSDVMMVLDTTGSMNTTLTGSQTRIQALRAAMKNFYGTIAAATASSNARVRYGFVPYSSSVNVGRLIMDRDRRYIVDKQTYQSRVWEASYGTPSSFTSWSRSNAADNYNTLAECNANKPPNSSDFEDADSGTQRKYEYSCQETRVCSFLIFNCRTVYIVNERYQSRSVTQGWSYQPQEYDTSVYKTFARATTPTGTNGANVSSVWAGCIEERQTVAQSAFSYSSILGISPAGALDLDLDGAPDVNRDATKWKPMWPEVAFLRWDSRSNYTTAKTSNGGAANSYCPVRAQLLAPMSQSAFNAYADSLQAEGSTYLDIGMIWGGRLLSPQGLWSSVVNEEPRNGGEVSRHLIFMTDGEMEPNYLIQQAWGIEYYDRRVTSDGYSNDAARHTSRFRAVCEAIKDKGIRVWVIAFTTSINSDLKACASDSSSYVANNSTELNAAFQEIAKQVGELRVVE</sequence>
<comment type="caution">
    <text evidence="3">The sequence shown here is derived from an EMBL/GenBank/DDBJ whole genome shotgun (WGS) entry which is preliminary data.</text>
</comment>
<keyword evidence="1" id="KW-0472">Membrane</keyword>
<dbReference type="Proteomes" id="UP001157910">
    <property type="component" value="Unassembled WGS sequence"/>
</dbReference>
<dbReference type="Pfam" id="PF13400">
    <property type="entry name" value="Tad"/>
    <property type="match status" value="1"/>
</dbReference>
<keyword evidence="1" id="KW-1133">Transmembrane helix</keyword>
<feature type="domain" description="Putative Flp pilus-assembly TadG-like N-terminal" evidence="2">
    <location>
        <begin position="19"/>
        <end position="63"/>
    </location>
</feature>
<dbReference type="InterPro" id="IPR036465">
    <property type="entry name" value="vWFA_dom_sf"/>
</dbReference>
<dbReference type="InterPro" id="IPR028087">
    <property type="entry name" value="Tad_N"/>
</dbReference>
<organism evidence="3 4">
    <name type="scientific">Novosphingobium panipatense</name>
    <dbReference type="NCBI Taxonomy" id="428991"/>
    <lineage>
        <taxon>Bacteria</taxon>
        <taxon>Pseudomonadati</taxon>
        <taxon>Pseudomonadota</taxon>
        <taxon>Alphaproteobacteria</taxon>
        <taxon>Sphingomonadales</taxon>
        <taxon>Sphingomonadaceae</taxon>
        <taxon>Novosphingobium</taxon>
    </lineage>
</organism>